<dbReference type="EMBL" id="JACIJD010000006">
    <property type="protein sequence ID" value="MBB5693651.1"/>
    <property type="molecule type" value="Genomic_DNA"/>
</dbReference>
<protein>
    <submittedName>
        <fullName evidence="2">Uncharacterized protein</fullName>
    </submittedName>
</protein>
<keyword evidence="1" id="KW-0472">Membrane</keyword>
<evidence type="ECO:0000313" key="3">
    <source>
        <dbReference type="Proteomes" id="UP000580654"/>
    </source>
</evidence>
<name>A0A840YC43_9PROT</name>
<evidence type="ECO:0000313" key="2">
    <source>
        <dbReference type="EMBL" id="MBB5693651.1"/>
    </source>
</evidence>
<accession>A0A840YC43</accession>
<keyword evidence="3" id="KW-1185">Reference proteome</keyword>
<dbReference type="Proteomes" id="UP000580654">
    <property type="component" value="Unassembled WGS sequence"/>
</dbReference>
<feature type="transmembrane region" description="Helical" evidence="1">
    <location>
        <begin position="29"/>
        <end position="48"/>
    </location>
</feature>
<evidence type="ECO:0000256" key="1">
    <source>
        <dbReference type="SAM" id="Phobius"/>
    </source>
</evidence>
<dbReference type="RefSeq" id="WP_184516213.1">
    <property type="nucleotide sequence ID" value="NZ_JACIJD010000006.1"/>
</dbReference>
<proteinExistence type="predicted"/>
<reference evidence="2 3" key="1">
    <citation type="submission" date="2020-08" db="EMBL/GenBank/DDBJ databases">
        <title>Genomic Encyclopedia of Type Strains, Phase IV (KMG-IV): sequencing the most valuable type-strain genomes for metagenomic binning, comparative biology and taxonomic classification.</title>
        <authorList>
            <person name="Goeker M."/>
        </authorList>
    </citation>
    <scope>NUCLEOTIDE SEQUENCE [LARGE SCALE GENOMIC DNA]</scope>
    <source>
        <strain evidence="2 3">DSM 25622</strain>
    </source>
</reference>
<organism evidence="2 3">
    <name type="scientific">Muricoccus pecuniae</name>
    <dbReference type="NCBI Taxonomy" id="693023"/>
    <lineage>
        <taxon>Bacteria</taxon>
        <taxon>Pseudomonadati</taxon>
        <taxon>Pseudomonadota</taxon>
        <taxon>Alphaproteobacteria</taxon>
        <taxon>Acetobacterales</taxon>
        <taxon>Roseomonadaceae</taxon>
        <taxon>Muricoccus</taxon>
    </lineage>
</organism>
<keyword evidence="1" id="KW-1133">Transmembrane helix</keyword>
<sequence>MTDSALQEASRLVGEDLAFQRRIWRFQRWGWAGLGLLVLLGALGAFGGGPLAEARTRSEDGAVEVEWERIERAGRESTIRLRTVAPHAGPLLLRLEEGFVDRVTVSAAEPRAAGEARAPGLVQLRFDPPPEGRRAEVVLRVHARRPGLVTGRLVLGESAVSLHLVILP</sequence>
<gene>
    <name evidence="2" type="ORF">FHS87_001684</name>
</gene>
<comment type="caution">
    <text evidence="2">The sequence shown here is derived from an EMBL/GenBank/DDBJ whole genome shotgun (WGS) entry which is preliminary data.</text>
</comment>
<dbReference type="AlphaFoldDB" id="A0A840YC43"/>
<keyword evidence="1" id="KW-0812">Transmembrane</keyword>